<dbReference type="GO" id="GO:0097361">
    <property type="term" value="C:cytosolic [4Fe-4S] assembly targeting complex"/>
    <property type="evidence" value="ECO:0007669"/>
    <property type="project" value="TreeGrafter"/>
</dbReference>
<evidence type="ECO:0000313" key="2">
    <source>
        <dbReference type="Proteomes" id="UP000688137"/>
    </source>
</evidence>
<dbReference type="OMA" id="KEEMWIY"/>
<dbReference type="Pfam" id="PF00400">
    <property type="entry name" value="WD40"/>
    <property type="match status" value="3"/>
</dbReference>
<protein>
    <submittedName>
        <fullName evidence="1">Uncharacterized protein</fullName>
    </submittedName>
</protein>
<gene>
    <name evidence="1" type="ORF">PPRIM_AZ9-3.1.T1230158</name>
</gene>
<dbReference type="EMBL" id="CAJJDM010000126">
    <property type="protein sequence ID" value="CAD8104388.1"/>
    <property type="molecule type" value="Genomic_DNA"/>
</dbReference>
<dbReference type="InterPro" id="IPR001680">
    <property type="entry name" value="WD40_rpt"/>
</dbReference>
<accession>A0A8S1PPJ9</accession>
<proteinExistence type="predicted"/>
<dbReference type="PANTHER" id="PTHR19920:SF0">
    <property type="entry name" value="CYTOSOLIC IRON-SULFUR PROTEIN ASSEMBLY PROTEIN CIAO1-RELATED"/>
    <property type="match status" value="1"/>
</dbReference>
<dbReference type="Proteomes" id="UP000688137">
    <property type="component" value="Unassembled WGS sequence"/>
</dbReference>
<keyword evidence="2" id="KW-1185">Reference proteome</keyword>
<organism evidence="1 2">
    <name type="scientific">Paramecium primaurelia</name>
    <dbReference type="NCBI Taxonomy" id="5886"/>
    <lineage>
        <taxon>Eukaryota</taxon>
        <taxon>Sar</taxon>
        <taxon>Alveolata</taxon>
        <taxon>Ciliophora</taxon>
        <taxon>Intramacronucleata</taxon>
        <taxon>Oligohymenophorea</taxon>
        <taxon>Peniculida</taxon>
        <taxon>Parameciidae</taxon>
        <taxon>Paramecium</taxon>
    </lineage>
</organism>
<evidence type="ECO:0000313" key="1">
    <source>
        <dbReference type="EMBL" id="CAD8104388.1"/>
    </source>
</evidence>
<dbReference type="PANTHER" id="PTHR19920">
    <property type="entry name" value="WD40 PROTEIN CIAO1"/>
    <property type="match status" value="1"/>
</dbReference>
<dbReference type="GO" id="GO:0016226">
    <property type="term" value="P:iron-sulfur cluster assembly"/>
    <property type="evidence" value="ECO:0007669"/>
    <property type="project" value="TreeGrafter"/>
</dbReference>
<name>A0A8S1PPJ9_PARPR</name>
<reference evidence="1" key="1">
    <citation type="submission" date="2021-01" db="EMBL/GenBank/DDBJ databases">
        <authorList>
            <consortium name="Genoscope - CEA"/>
            <person name="William W."/>
        </authorList>
    </citation>
    <scope>NUCLEOTIDE SEQUENCE</scope>
</reference>
<dbReference type="SMART" id="SM00320">
    <property type="entry name" value="WD40"/>
    <property type="match status" value="4"/>
</dbReference>
<comment type="caution">
    <text evidence="1">The sequence shown here is derived from an EMBL/GenBank/DDBJ whole genome shotgun (WGS) entry which is preliminary data.</text>
</comment>
<dbReference type="AlphaFoldDB" id="A0A8S1PPJ9"/>
<sequence length="336" mass="39685">MNMNIENEIDLEEVYDNKCYYKFHDQHRVQKDKWCKAFTFNKDDTTLVMGYNQIIRVYQINKGELKYVQSILGHNFDVNCLQQLNNSNQIISGGHDRKFLFWPINLISKSKFIIKLVVHHLPITCLIKNSQENLLISGSMDQTIKFLELNLQNQVWKCSQVLKEHNDTIFALSLSQNENQLISCGYDNLILVLQKSSSQWIVKQKIFASVHGYRLCFITDYLFTFQPYNKEEMWIYDNRNSLSQFIMTKSIHAKSDCQDFGTLFPQQFIPKKAMLLAKHGHYVHLIKLQDSEDFKIQQSINYRDQCIYGQLSNNGEYLVSWDNKSNLIKIRKYVEQ</sequence>